<evidence type="ECO:0000313" key="2">
    <source>
        <dbReference type="EMBL" id="KAK7461414.1"/>
    </source>
</evidence>
<accession>A0ABR1JJE8</accession>
<feature type="compositionally biased region" description="Acidic residues" evidence="1">
    <location>
        <begin position="363"/>
        <end position="386"/>
    </location>
</feature>
<feature type="region of interest" description="Disordered" evidence="1">
    <location>
        <begin position="304"/>
        <end position="386"/>
    </location>
</feature>
<proteinExistence type="predicted"/>
<organism evidence="2 3">
    <name type="scientific">Marasmiellus scandens</name>
    <dbReference type="NCBI Taxonomy" id="2682957"/>
    <lineage>
        <taxon>Eukaryota</taxon>
        <taxon>Fungi</taxon>
        <taxon>Dikarya</taxon>
        <taxon>Basidiomycota</taxon>
        <taxon>Agaricomycotina</taxon>
        <taxon>Agaricomycetes</taxon>
        <taxon>Agaricomycetidae</taxon>
        <taxon>Agaricales</taxon>
        <taxon>Marasmiineae</taxon>
        <taxon>Omphalotaceae</taxon>
        <taxon>Marasmiellus</taxon>
    </lineage>
</organism>
<keyword evidence="3" id="KW-1185">Reference proteome</keyword>
<comment type="caution">
    <text evidence="2">The sequence shown here is derived from an EMBL/GenBank/DDBJ whole genome shotgun (WGS) entry which is preliminary data.</text>
</comment>
<dbReference type="EMBL" id="JBANRG010000013">
    <property type="protein sequence ID" value="KAK7461414.1"/>
    <property type="molecule type" value="Genomic_DNA"/>
</dbReference>
<evidence type="ECO:0000256" key="1">
    <source>
        <dbReference type="SAM" id="MobiDB-lite"/>
    </source>
</evidence>
<sequence length="386" mass="44009">MCETGLELTKDSFAAIYGRAHLAALTPELVRTAFQKTGLWLLDPSVITDDMMAPSRDTSWKIYMPVEPSTPVRIMTDLLIDTVHNVPPPPPPPATWEPDSPSLNLAVTSQHSPSSNHRRQVCFAIPKLKSTSAGYLVTTSPIKGSMEPPKIPTYVMLPMQKPQGGLLELLSLQPKTSNECRLQEALRTQVTRANSYKKQVLILQASAVLQRAYCSSMRKQLLLKEEKEKKRQQKFFGDGRAKILTSDEFFERVVEHDKEMEEKDRERTRKAAKERQAVELIQWEKEEKERKDWNEAKDEARKAALENWNAQRAAAKARKVKLKDWDKQNPKPSTKDLKYAPEPAIPRPKIKQTSLPIPSADNGNEDITWDEEEWTDDDENDSDRPV</sequence>
<gene>
    <name evidence="2" type="ORF">VKT23_008592</name>
</gene>
<feature type="compositionally biased region" description="Basic and acidic residues" evidence="1">
    <location>
        <begin position="322"/>
        <end position="339"/>
    </location>
</feature>
<evidence type="ECO:0000313" key="3">
    <source>
        <dbReference type="Proteomes" id="UP001498398"/>
    </source>
</evidence>
<protein>
    <submittedName>
        <fullName evidence="2">Uncharacterized protein</fullName>
    </submittedName>
</protein>
<name>A0ABR1JJE8_9AGAR</name>
<dbReference type="Proteomes" id="UP001498398">
    <property type="component" value="Unassembled WGS sequence"/>
</dbReference>
<reference evidence="2 3" key="1">
    <citation type="submission" date="2024-01" db="EMBL/GenBank/DDBJ databases">
        <title>A draft genome for the cacao thread blight pathogen Marasmiellus scandens.</title>
        <authorList>
            <person name="Baruah I.K."/>
            <person name="Leung J."/>
            <person name="Bukari Y."/>
            <person name="Amoako-Attah I."/>
            <person name="Meinhardt L.W."/>
            <person name="Bailey B.A."/>
            <person name="Cohen S.P."/>
        </authorList>
    </citation>
    <scope>NUCLEOTIDE SEQUENCE [LARGE SCALE GENOMIC DNA]</scope>
    <source>
        <strain evidence="2 3">GH-19</strain>
    </source>
</reference>